<dbReference type="InterPro" id="IPR025501">
    <property type="entry name" value="MinD_FleN"/>
</dbReference>
<comment type="caution">
    <text evidence="3">The sequence shown here is derived from an EMBL/GenBank/DDBJ whole genome shotgun (WGS) entry which is preliminary data.</text>
</comment>
<evidence type="ECO:0000313" key="4">
    <source>
        <dbReference type="Proteomes" id="UP000460257"/>
    </source>
</evidence>
<keyword evidence="4" id="KW-1185">Reference proteome</keyword>
<dbReference type="AlphaFoldDB" id="A0A6N7J044"/>
<evidence type="ECO:0000313" key="3">
    <source>
        <dbReference type="EMBL" id="MQN01405.1"/>
    </source>
</evidence>
<dbReference type="Gene3D" id="3.40.50.300">
    <property type="entry name" value="P-loop containing nucleotide triphosphate hydrolases"/>
    <property type="match status" value="1"/>
</dbReference>
<dbReference type="EMBL" id="VOGC01000006">
    <property type="protein sequence ID" value="MQN01405.1"/>
    <property type="molecule type" value="Genomic_DNA"/>
</dbReference>
<keyword evidence="1" id="KW-0547">Nucleotide-binding</keyword>
<dbReference type="InterPro" id="IPR033875">
    <property type="entry name" value="FlhG"/>
</dbReference>
<gene>
    <name evidence="3" type="ORF">FRC54_05680</name>
</gene>
<dbReference type="Pfam" id="PF10609">
    <property type="entry name" value="ParA"/>
    <property type="match status" value="1"/>
</dbReference>
<reference evidence="3" key="1">
    <citation type="journal article" date="2020" name="Appl. Environ. Microbiol.">
        <title>Medium-Chain Fatty Acid Synthesis by 'Candidatus Weimeria bifida' gen. nov., sp. nov., and 'Candidatus Pseudoramibacter fermentans' sp. nov.</title>
        <authorList>
            <person name="Scarborough M.J."/>
            <person name="Myers K.S."/>
            <person name="Donohue T.J."/>
            <person name="Noguera D.R."/>
        </authorList>
    </citation>
    <scope>NUCLEOTIDE SEQUENCE</scope>
    <source>
        <strain evidence="3">LCO1.1</strain>
    </source>
</reference>
<proteinExistence type="predicted"/>
<evidence type="ECO:0000256" key="2">
    <source>
        <dbReference type="ARBA" id="ARBA00022840"/>
    </source>
</evidence>
<keyword evidence="2" id="KW-0067">ATP-binding</keyword>
<dbReference type="GO" id="GO:0016887">
    <property type="term" value="F:ATP hydrolysis activity"/>
    <property type="evidence" value="ECO:0007669"/>
    <property type="project" value="TreeGrafter"/>
</dbReference>
<name>A0A6N7J044_9FIRM</name>
<dbReference type="GO" id="GO:0005829">
    <property type="term" value="C:cytosol"/>
    <property type="evidence" value="ECO:0007669"/>
    <property type="project" value="TreeGrafter"/>
</dbReference>
<sequence>MDQAEGLRNVIKSKNQNNVASARVITITSGKGGVGKSNLAVNLAVQFRKMGKKVIIFDADFGLANVEVMFNTIPKNNLSDVVFKGIPLTDVITEGPMDIGFISAGSGIISLNDLSEDQTHLLVRSITQLSGLCDVIIVDTGAGISNHVMDFVLASPEILLVATPEPSSITDSYSLLKALILNPAYNDKISSISLVANRLKNENEGETVYKKLDAVVNQFLNTQIDFAGGVPQDVNLEKAVRSQKIVSLEYPGSRSARAFEAIAKKLMDNGGHEKSRGFSIRTLFDSFMKK</sequence>
<dbReference type="PANTHER" id="PTHR43384">
    <property type="entry name" value="SEPTUM SITE-DETERMINING PROTEIN MIND HOMOLOG, CHLOROPLASTIC-RELATED"/>
    <property type="match status" value="1"/>
</dbReference>
<dbReference type="InterPro" id="IPR027417">
    <property type="entry name" value="P-loop_NTPase"/>
</dbReference>
<dbReference type="SUPFAM" id="SSF52540">
    <property type="entry name" value="P-loop containing nucleoside triphosphate hydrolases"/>
    <property type="match status" value="1"/>
</dbReference>
<dbReference type="InterPro" id="IPR033756">
    <property type="entry name" value="YlxH/NBP35"/>
</dbReference>
<dbReference type="InterPro" id="IPR050625">
    <property type="entry name" value="ParA/MinD_ATPase"/>
</dbReference>
<dbReference type="Proteomes" id="UP000460257">
    <property type="component" value="Unassembled WGS sequence"/>
</dbReference>
<dbReference type="GO" id="GO:0051782">
    <property type="term" value="P:negative regulation of cell division"/>
    <property type="evidence" value="ECO:0007669"/>
    <property type="project" value="TreeGrafter"/>
</dbReference>
<dbReference type="GO" id="GO:0005524">
    <property type="term" value="F:ATP binding"/>
    <property type="evidence" value="ECO:0007669"/>
    <property type="project" value="UniProtKB-KW"/>
</dbReference>
<evidence type="ECO:0000256" key="1">
    <source>
        <dbReference type="ARBA" id="ARBA00022741"/>
    </source>
</evidence>
<dbReference type="PIRSF" id="PIRSF003092">
    <property type="entry name" value="MinD"/>
    <property type="match status" value="1"/>
</dbReference>
<accession>A0A6N7J044</accession>
<dbReference type="GO" id="GO:0009898">
    <property type="term" value="C:cytoplasmic side of plasma membrane"/>
    <property type="evidence" value="ECO:0007669"/>
    <property type="project" value="TreeGrafter"/>
</dbReference>
<dbReference type="PANTHER" id="PTHR43384:SF4">
    <property type="entry name" value="CELLULOSE BIOSYNTHESIS PROTEIN BCSQ-RELATED"/>
    <property type="match status" value="1"/>
</dbReference>
<dbReference type="CDD" id="cd02038">
    <property type="entry name" value="FlhG-like"/>
    <property type="match status" value="1"/>
</dbReference>
<protein>
    <submittedName>
        <fullName evidence="3">MinD/ParA family protein</fullName>
    </submittedName>
</protein>
<organism evidence="3 4">
    <name type="scientific">Candidatus Weimeria bifida</name>
    <dbReference type="NCBI Taxonomy" id="2599074"/>
    <lineage>
        <taxon>Bacteria</taxon>
        <taxon>Bacillati</taxon>
        <taxon>Bacillota</taxon>
        <taxon>Clostridia</taxon>
        <taxon>Lachnospirales</taxon>
        <taxon>Lachnospiraceae</taxon>
        <taxon>Candidatus Weimeria</taxon>
    </lineage>
</organism>